<proteinExistence type="predicted"/>
<keyword evidence="2" id="KW-1185">Reference proteome</keyword>
<dbReference type="InterPro" id="IPR029057">
    <property type="entry name" value="PRTase-like"/>
</dbReference>
<keyword evidence="1" id="KW-0808">Transferase</keyword>
<reference evidence="1 2" key="1">
    <citation type="submission" date="2018-06" db="EMBL/GenBank/DDBJ databases">
        <authorList>
            <consortium name="Pathogen Informatics"/>
            <person name="Doyle S."/>
        </authorList>
    </citation>
    <scope>NUCLEOTIDE SEQUENCE [LARGE SCALE GENOMIC DNA]</scope>
    <source>
        <strain evidence="1 2">NCTC13316</strain>
    </source>
</reference>
<dbReference type="GO" id="GO:0016757">
    <property type="term" value="F:glycosyltransferase activity"/>
    <property type="evidence" value="ECO:0007669"/>
    <property type="project" value="UniProtKB-KW"/>
</dbReference>
<evidence type="ECO:0000313" key="2">
    <source>
        <dbReference type="Proteomes" id="UP000254794"/>
    </source>
</evidence>
<name>A0A378KAR0_9GAMM</name>
<dbReference type="InterPro" id="IPR000836">
    <property type="entry name" value="PRTase_dom"/>
</dbReference>
<dbReference type="EMBL" id="UGOD01000006">
    <property type="protein sequence ID" value="STX81589.1"/>
    <property type="molecule type" value="Genomic_DNA"/>
</dbReference>
<dbReference type="OrthoDB" id="6637825at2"/>
<dbReference type="CDD" id="cd06223">
    <property type="entry name" value="PRTases_typeI"/>
    <property type="match status" value="1"/>
</dbReference>
<sequence>MYNLIQLESWEIEQNRFALSEDDNCFYYMNYEPNSDLNKSYEKQTIVNIKISKEELDKNPNRLYYKEKGLREVSSWLVNTINKHRRLAEEYLWMPAYSSKAKTDKLYDDRLQKILSLVKEKIPEFNWFDAFDVKQTVESSRKSNKRNINEKFNNLTIDRCFIKHLKGKKIVIFDDVLTTGTTFQAAKAKLKEVDDSFYIIGVFISKTVHK</sequence>
<dbReference type="SUPFAM" id="SSF53271">
    <property type="entry name" value="PRTase-like"/>
    <property type="match status" value="1"/>
</dbReference>
<dbReference type="AlphaFoldDB" id="A0A378KAR0"/>
<accession>A0A378KAR0</accession>
<gene>
    <name evidence="1" type="ORF">NCTC13316_03462</name>
</gene>
<dbReference type="RefSeq" id="WP_115332951.1">
    <property type="nucleotide sequence ID" value="NZ_CAAAHP010000008.1"/>
</dbReference>
<dbReference type="Gene3D" id="3.40.50.2020">
    <property type="match status" value="1"/>
</dbReference>
<protein>
    <submittedName>
        <fullName evidence="1">Adenine phosphoribosyltransferase</fullName>
    </submittedName>
</protein>
<dbReference type="Proteomes" id="UP000254794">
    <property type="component" value="Unassembled WGS sequence"/>
</dbReference>
<organism evidence="1 2">
    <name type="scientific">Legionella busanensis</name>
    <dbReference type="NCBI Taxonomy" id="190655"/>
    <lineage>
        <taxon>Bacteria</taxon>
        <taxon>Pseudomonadati</taxon>
        <taxon>Pseudomonadota</taxon>
        <taxon>Gammaproteobacteria</taxon>
        <taxon>Legionellales</taxon>
        <taxon>Legionellaceae</taxon>
        <taxon>Legionella</taxon>
    </lineage>
</organism>
<keyword evidence="1" id="KW-0328">Glycosyltransferase</keyword>
<evidence type="ECO:0000313" key="1">
    <source>
        <dbReference type="EMBL" id="STX81589.1"/>
    </source>
</evidence>